<name>A0ACC1NQV0_9HYPO</name>
<gene>
    <name evidence="1" type="ORF">NQ176_g2111</name>
</gene>
<keyword evidence="2" id="KW-1185">Reference proteome</keyword>
<evidence type="ECO:0000313" key="1">
    <source>
        <dbReference type="EMBL" id="KAJ2981295.1"/>
    </source>
</evidence>
<comment type="caution">
    <text evidence="1">The sequence shown here is derived from an EMBL/GenBank/DDBJ whole genome shotgun (WGS) entry which is preliminary data.</text>
</comment>
<evidence type="ECO:0000313" key="2">
    <source>
        <dbReference type="Proteomes" id="UP001143910"/>
    </source>
</evidence>
<accession>A0ACC1NQV0</accession>
<sequence length="284" mass="29437">MKSTFVVAMPVMVAVGALANAHTNMHLVRDTVSGAAPQMPKSGAFTPQGCYSAAPNMTDAKLDSQYLSSGSCNGACVGKKYLVSALTPQSCYCGNTYPPEDMKIDLAKCNYPCNGFGQEACGGIKDAYSVFNLGIDLSPDTYVDPSSSSASATSTKASSSTTAATTATPTQTPGKETSTPEKSSGPNTAAIAAGVVVGVVVAAAIIGGIVFFMRRKRNAEIEEEHRRNAAVNAFISGSKPPSSSGGISITDSRLDPVMAHRRLSDGSIADNQDYSRKILRVTNA</sequence>
<dbReference type="EMBL" id="JANJQO010000139">
    <property type="protein sequence ID" value="KAJ2981295.1"/>
    <property type="molecule type" value="Genomic_DNA"/>
</dbReference>
<organism evidence="1 2">
    <name type="scientific">Zarea fungicola</name>
    <dbReference type="NCBI Taxonomy" id="93591"/>
    <lineage>
        <taxon>Eukaryota</taxon>
        <taxon>Fungi</taxon>
        <taxon>Dikarya</taxon>
        <taxon>Ascomycota</taxon>
        <taxon>Pezizomycotina</taxon>
        <taxon>Sordariomycetes</taxon>
        <taxon>Hypocreomycetidae</taxon>
        <taxon>Hypocreales</taxon>
        <taxon>Cordycipitaceae</taxon>
        <taxon>Zarea</taxon>
    </lineage>
</organism>
<proteinExistence type="predicted"/>
<dbReference type="Proteomes" id="UP001143910">
    <property type="component" value="Unassembled WGS sequence"/>
</dbReference>
<protein>
    <submittedName>
        <fullName evidence="1">Uncharacterized protein</fullName>
    </submittedName>
</protein>
<reference evidence="1" key="1">
    <citation type="submission" date="2022-08" db="EMBL/GenBank/DDBJ databases">
        <title>Genome Sequence of Lecanicillium fungicola.</title>
        <authorList>
            <person name="Buettner E."/>
        </authorList>
    </citation>
    <scope>NUCLEOTIDE SEQUENCE</scope>
    <source>
        <strain evidence="1">Babe33</strain>
    </source>
</reference>